<organism evidence="5 6">
    <name type="scientific">Pseudozobellia thermophila</name>
    <dbReference type="NCBI Taxonomy" id="192903"/>
    <lineage>
        <taxon>Bacteria</taxon>
        <taxon>Pseudomonadati</taxon>
        <taxon>Bacteroidota</taxon>
        <taxon>Flavobacteriia</taxon>
        <taxon>Flavobacteriales</taxon>
        <taxon>Flavobacteriaceae</taxon>
        <taxon>Pseudozobellia</taxon>
    </lineage>
</organism>
<evidence type="ECO:0000256" key="3">
    <source>
        <dbReference type="PROSITE-ProRule" id="PRU00339"/>
    </source>
</evidence>
<evidence type="ECO:0000256" key="1">
    <source>
        <dbReference type="ARBA" id="ARBA00022737"/>
    </source>
</evidence>
<dbReference type="SUPFAM" id="SSF48452">
    <property type="entry name" value="TPR-like"/>
    <property type="match status" value="2"/>
</dbReference>
<dbReference type="Pfam" id="PF13181">
    <property type="entry name" value="TPR_8"/>
    <property type="match status" value="4"/>
</dbReference>
<accession>A0A1M6EDB6</accession>
<dbReference type="InterPro" id="IPR011990">
    <property type="entry name" value="TPR-like_helical_dom_sf"/>
</dbReference>
<dbReference type="InterPro" id="IPR019734">
    <property type="entry name" value="TPR_rpt"/>
</dbReference>
<dbReference type="RefSeq" id="WP_094766564.1">
    <property type="nucleotide sequence ID" value="NZ_FQYU01000002.1"/>
</dbReference>
<dbReference type="PROSITE" id="PS50005">
    <property type="entry name" value="TPR"/>
    <property type="match status" value="2"/>
</dbReference>
<protein>
    <submittedName>
        <fullName evidence="5">Tetratricopeptide repeat-containing protein</fullName>
    </submittedName>
</protein>
<proteinExistence type="predicted"/>
<name>A0A1M6EDB6_9FLAO</name>
<gene>
    <name evidence="5" type="ORF">SAMN04488513_10220</name>
</gene>
<keyword evidence="1" id="KW-0677">Repeat</keyword>
<dbReference type="Proteomes" id="UP000184543">
    <property type="component" value="Unassembled WGS sequence"/>
</dbReference>
<evidence type="ECO:0000313" key="5">
    <source>
        <dbReference type="EMBL" id="SHI83379.1"/>
    </source>
</evidence>
<dbReference type="AlphaFoldDB" id="A0A1M6EDB6"/>
<reference evidence="6" key="1">
    <citation type="submission" date="2016-11" db="EMBL/GenBank/DDBJ databases">
        <authorList>
            <person name="Varghese N."/>
            <person name="Submissions S."/>
        </authorList>
    </citation>
    <scope>NUCLEOTIDE SEQUENCE [LARGE SCALE GENOMIC DNA]</scope>
    <source>
        <strain evidence="6">DSM 19858</strain>
    </source>
</reference>
<dbReference type="EMBL" id="FQYU01000002">
    <property type="protein sequence ID" value="SHI83379.1"/>
    <property type="molecule type" value="Genomic_DNA"/>
</dbReference>
<evidence type="ECO:0000313" key="6">
    <source>
        <dbReference type="Proteomes" id="UP000184543"/>
    </source>
</evidence>
<dbReference type="STRING" id="192903.SAMN04488513_10220"/>
<evidence type="ECO:0000256" key="4">
    <source>
        <dbReference type="SAM" id="Coils"/>
    </source>
</evidence>
<keyword evidence="2 3" id="KW-0802">TPR repeat</keyword>
<dbReference type="PANTHER" id="PTHR45641:SF19">
    <property type="entry name" value="NEPHROCYSTIN-3"/>
    <property type="match status" value="1"/>
</dbReference>
<dbReference type="Gene3D" id="1.25.40.10">
    <property type="entry name" value="Tetratricopeptide repeat domain"/>
    <property type="match status" value="2"/>
</dbReference>
<dbReference type="OrthoDB" id="1400578at2"/>
<keyword evidence="4" id="KW-0175">Coiled coil</keyword>
<sequence>MEPMTTAWMVSTLLGSWLGNRTDFWLCQGANKLYQRIKHTIDEPANHHIQRAIRKSYLQATLMAVNHILPQRKWYNLSNAGWDNIKELERYLKAQIDITDNENQYVKSSVLDESHREILFPKKKTSADRMDELIGNLKEGIIQELEGHGRRVELTVKTCIRDGWKDGGRNMDFYKLTCAFFTQELKETPELSTYIQTEYLDSIQTEIGEVNISVAELSQTLYIFFEEYKDVLPLLRKIHATLEEVKKDLGNLPGKTAQIVLQGIENHSITSRQLAISEEYQSYIIKIQEYSDAIGSINSQIWAVQVALESVDENTKSLLLQNLANLKRQLLLNSDKKNKTENTLNTFVSNVIELAQQLKRTTKLDSDRLENARSLFKEGKYRRLNEVLNEADIDHDIAEYEAKGTMLANELIIKAQSTVLLKEEGWFQEANRLFAKAMRLIENYNTTFNYAFFLQRHRQILQAEGVYEKALNHISNEFQKSTILNNLGLLQHDKNEYGRAEKSFGEALVIRRKLAEGDSLVYLPQVLTTLNSLANLQRDKKEHGKAEQSYNEALALLNKLAEVNPQTYLPKISVIQNNMGLLHSTRNEFDKAQQSYNEALAIAKKLADIDPQAYLPDVGLTLNNMALLYRKKNEPNKAEQCFETALFIMSKLTKLNPQTYFPDVAGILNNLGDLQRKKKELEQAERSIETALYIMRKLAEINPQTYLPQVAMTLNNLANLQVNKKELGKAELSYEEVLAMTRKFAKANPQSYLPNVAGILCNLANLQRDNDKFDKAQQSYEEALSINRKLAEYDPRVYEIPLADTKLDLSVFYLKYSIDDKKSRAYAKAALKLYTKYDASVPHAAQNGKVAQDILNFWGNGEI</sequence>
<feature type="repeat" description="TPR" evidence="3">
    <location>
        <begin position="757"/>
        <end position="790"/>
    </location>
</feature>
<feature type="repeat" description="TPR" evidence="3">
    <location>
        <begin position="573"/>
        <end position="606"/>
    </location>
</feature>
<feature type="coiled-coil region" evidence="4">
    <location>
        <begin position="664"/>
        <end position="694"/>
    </location>
</feature>
<keyword evidence="6" id="KW-1185">Reference proteome</keyword>
<evidence type="ECO:0000256" key="2">
    <source>
        <dbReference type="ARBA" id="ARBA00022803"/>
    </source>
</evidence>
<dbReference type="PANTHER" id="PTHR45641">
    <property type="entry name" value="TETRATRICOPEPTIDE REPEAT PROTEIN (AFU_ORTHOLOGUE AFUA_6G03870)"/>
    <property type="match status" value="1"/>
</dbReference>
<dbReference type="SMART" id="SM00028">
    <property type="entry name" value="TPR"/>
    <property type="match status" value="7"/>
</dbReference>